<dbReference type="PROSITE" id="PS00163">
    <property type="entry name" value="FUMARATE_LYASES"/>
    <property type="match status" value="1"/>
</dbReference>
<feature type="coiled-coil region" evidence="2">
    <location>
        <begin position="172"/>
        <end position="199"/>
    </location>
</feature>
<dbReference type="CDD" id="cd01357">
    <property type="entry name" value="Aspartase"/>
    <property type="match status" value="1"/>
</dbReference>
<organism evidence="5 6">
    <name type="scientific">Thermatribacter velox</name>
    <dbReference type="NCBI Taxonomy" id="3039681"/>
    <lineage>
        <taxon>Bacteria</taxon>
        <taxon>Pseudomonadati</taxon>
        <taxon>Atribacterota</taxon>
        <taxon>Atribacteria</taxon>
        <taxon>Atribacterales</taxon>
        <taxon>Thermatribacteraceae</taxon>
        <taxon>Thermatribacter</taxon>
    </lineage>
</organism>
<dbReference type="Pfam" id="PF00206">
    <property type="entry name" value="Lyase_1"/>
    <property type="match status" value="1"/>
</dbReference>
<evidence type="ECO:0000313" key="5">
    <source>
        <dbReference type="EMBL" id="WZL76672.1"/>
    </source>
</evidence>
<keyword evidence="1" id="KW-0456">Lyase</keyword>
<dbReference type="InterPro" id="IPR051546">
    <property type="entry name" value="Aspartate_Ammonia-Lyase"/>
</dbReference>
<feature type="domain" description="Fumarate lyase N-terminal" evidence="3">
    <location>
        <begin position="40"/>
        <end position="364"/>
    </location>
</feature>
<dbReference type="InterPro" id="IPR000362">
    <property type="entry name" value="Fumarate_lyase_fam"/>
</dbReference>
<dbReference type="Gene3D" id="1.10.275.10">
    <property type="entry name" value="Fumarase/aspartase (N-terminal domain)"/>
    <property type="match status" value="1"/>
</dbReference>
<dbReference type="InterPro" id="IPR018951">
    <property type="entry name" value="Fumarase_C_C"/>
</dbReference>
<dbReference type="RefSeq" id="WP_369018836.1">
    <property type="nucleotide sequence ID" value="NZ_CP121689.1"/>
</dbReference>
<keyword evidence="6" id="KW-1185">Reference proteome</keyword>
<dbReference type="PANTHER" id="PTHR42696">
    <property type="entry name" value="ASPARTATE AMMONIA-LYASE"/>
    <property type="match status" value="1"/>
</dbReference>
<keyword evidence="2" id="KW-0175">Coiled coil</keyword>
<evidence type="ECO:0000313" key="6">
    <source>
        <dbReference type="Proteomes" id="UP001461341"/>
    </source>
</evidence>
<dbReference type="InterPro" id="IPR022761">
    <property type="entry name" value="Fumarate_lyase_N"/>
</dbReference>
<name>A0ABZ2YCX9_9BACT</name>
<dbReference type="InterPro" id="IPR008948">
    <property type="entry name" value="L-Aspartase-like"/>
</dbReference>
<dbReference type="Proteomes" id="UP001461341">
    <property type="component" value="Chromosome"/>
</dbReference>
<dbReference type="NCBIfam" id="NF008909">
    <property type="entry name" value="PRK12273.1"/>
    <property type="match status" value="1"/>
</dbReference>
<dbReference type="PRINTS" id="PR00149">
    <property type="entry name" value="FUMRATELYASE"/>
</dbReference>
<evidence type="ECO:0000259" key="4">
    <source>
        <dbReference type="Pfam" id="PF10415"/>
    </source>
</evidence>
<dbReference type="Gene3D" id="1.20.200.10">
    <property type="entry name" value="Fumarase/aspartase (Central domain)"/>
    <property type="match status" value="1"/>
</dbReference>
<reference evidence="5 6" key="1">
    <citation type="submission" date="2023-03" db="EMBL/GenBank/DDBJ databases">
        <title>Novel Species.</title>
        <authorList>
            <person name="Ma S."/>
        </authorList>
    </citation>
    <scope>NUCLEOTIDE SEQUENCE [LARGE SCALE GENOMIC DNA]</scope>
    <source>
        <strain evidence="5 6">B11</strain>
    </source>
</reference>
<dbReference type="Gene3D" id="1.10.40.30">
    <property type="entry name" value="Fumarase/aspartase (C-terminal domain)"/>
    <property type="match status" value="1"/>
</dbReference>
<sequence length="497" mass="55496">MKRSLDGFPKIEVNTQRKEGKALKKEFFRKERDLLGEEAIPENAYWGVHSKRARDNFPFSKKVPPSLVKAYFAVKWACARANLEVGLLEAKIGNAILKACEEGMEGKFNEEVIVPIFQGGAGTSLNMNINEIIANRALEILGYSKGNYQKINPFDHVNLSQSTNDTFMTAVKVATLWQLDELEKEIINLQETLQQKEKEFASVLKVGRTELQDAVPITLGMEFGAFAEAIARDRWRLWKSRERIKEVNLGGTAVGTGLNAHPEYIARAIVHLNEITGLPLAKAMNLFENTQNLDVFSEVSGLLRSLAVNLRKIANDLRLLSMGPRAGISEISLPALQEGSSIMPGKVNPVMCEYIEGIAIDVMGKDQAIAFSCSSGQLELNHLGPFIAAHILEMIEELKLGINAFTEKCLRGIRANQERCNELLEKSFALATCIVPYLGHERTSELVQECLREGKNFRDFLIEQKIFSEEELKNILNPLEISRPGIPGFGKVEVKRP</sequence>
<dbReference type="InterPro" id="IPR020557">
    <property type="entry name" value="Fumarate_lyase_CS"/>
</dbReference>
<proteinExistence type="predicted"/>
<dbReference type="Pfam" id="PF10415">
    <property type="entry name" value="FumaraseC_C"/>
    <property type="match status" value="1"/>
</dbReference>
<accession>A0ABZ2YCX9</accession>
<dbReference type="InterPro" id="IPR024083">
    <property type="entry name" value="Fumarase/histidase_N"/>
</dbReference>
<dbReference type="EMBL" id="CP121689">
    <property type="protein sequence ID" value="WZL76672.1"/>
    <property type="molecule type" value="Genomic_DNA"/>
</dbReference>
<dbReference type="PANTHER" id="PTHR42696:SF2">
    <property type="entry name" value="ASPARTATE AMMONIA-LYASE"/>
    <property type="match status" value="1"/>
</dbReference>
<evidence type="ECO:0000259" key="3">
    <source>
        <dbReference type="Pfam" id="PF00206"/>
    </source>
</evidence>
<gene>
    <name evidence="5" type="ORF">QBE54_02750</name>
</gene>
<evidence type="ECO:0000256" key="1">
    <source>
        <dbReference type="ARBA" id="ARBA00023239"/>
    </source>
</evidence>
<protein>
    <submittedName>
        <fullName evidence="5">Aspartate ammonia-lyase</fullName>
    </submittedName>
</protein>
<evidence type="ECO:0000256" key="2">
    <source>
        <dbReference type="SAM" id="Coils"/>
    </source>
</evidence>
<feature type="domain" description="Fumarase C C-terminal" evidence="4">
    <location>
        <begin position="430"/>
        <end position="480"/>
    </location>
</feature>
<dbReference type="SUPFAM" id="SSF48557">
    <property type="entry name" value="L-aspartase-like"/>
    <property type="match status" value="1"/>
</dbReference>